<gene>
    <name evidence="1" type="ORF">HICCMSTLAB_LOCUS2780</name>
</gene>
<evidence type="ECO:0000313" key="1">
    <source>
        <dbReference type="EMBL" id="CAG5078569.1"/>
    </source>
</evidence>
<organism evidence="1 2">
    <name type="scientific">Cotesia congregata</name>
    <name type="common">Parasitoid wasp</name>
    <name type="synonym">Apanteles congregatus</name>
    <dbReference type="NCBI Taxonomy" id="51543"/>
    <lineage>
        <taxon>Eukaryota</taxon>
        <taxon>Metazoa</taxon>
        <taxon>Ecdysozoa</taxon>
        <taxon>Arthropoda</taxon>
        <taxon>Hexapoda</taxon>
        <taxon>Insecta</taxon>
        <taxon>Pterygota</taxon>
        <taxon>Neoptera</taxon>
        <taxon>Endopterygota</taxon>
        <taxon>Hymenoptera</taxon>
        <taxon>Apocrita</taxon>
        <taxon>Ichneumonoidea</taxon>
        <taxon>Braconidae</taxon>
        <taxon>Microgastrinae</taxon>
        <taxon>Cotesia</taxon>
    </lineage>
</organism>
<dbReference type="OrthoDB" id="8192078at2759"/>
<evidence type="ECO:0000313" key="2">
    <source>
        <dbReference type="Proteomes" id="UP000786811"/>
    </source>
</evidence>
<dbReference type="AlphaFoldDB" id="A0A8J2H7A7"/>
<accession>A0A8J2H7A7</accession>
<comment type="caution">
    <text evidence="1">The sequence shown here is derived from an EMBL/GenBank/DDBJ whole genome shotgun (WGS) entry which is preliminary data.</text>
</comment>
<keyword evidence="2" id="KW-1185">Reference proteome</keyword>
<proteinExistence type="predicted"/>
<sequence>MIELEVLEKNGVDIYLIDGRKIKLFFKLSLILGDNLGLHSILGFTESFNSTYSCRFCKMDTVQRSLASLEDKKLLRDKESYETDILLKDPSSTGIKEKCIFNRLSNFHDLDNVVVDIMHDFIEGFVHRDMCDILDYYINKVKLFSLLDLTSRIKLHDFGEFDIKNKPLEILPNHLKNKSLKMSAGEILSFVRHFGIIMGDLIPDDDVVYRLYLNLVNILDIILARSIHKNCKGLLKTLVSEHHTLVLTIFNRHCKTKEHNLIHYDTVMHTSGPLINFSGMRWEAKHKESKMLAVVSNSKVNICQTLGVKHQLKFAYLVQSNTMFPTELLLGELKKVTTKTLYSVHNDECLIVNKLSHKTVNSYDWIEKRGIKYKSRMVSCTSHENQKLNFGIINYIIIENYIIYFSYQKLLTVFDAHCHAFKIINLKSDNYIVSYEDLVYIYPVSLIQKNDEYYILHHYLA</sequence>
<name>A0A8J2H7A7_COTCN</name>
<reference evidence="1" key="1">
    <citation type="submission" date="2021-04" db="EMBL/GenBank/DDBJ databases">
        <authorList>
            <person name="Chebbi M.A.C M."/>
        </authorList>
    </citation>
    <scope>NUCLEOTIDE SEQUENCE</scope>
</reference>
<dbReference type="Proteomes" id="UP000786811">
    <property type="component" value="Unassembled WGS sequence"/>
</dbReference>
<dbReference type="EMBL" id="CAJNRD030001117">
    <property type="protein sequence ID" value="CAG5078569.1"/>
    <property type="molecule type" value="Genomic_DNA"/>
</dbReference>
<protein>
    <submittedName>
        <fullName evidence="1">Uncharacterized protein</fullName>
    </submittedName>
</protein>